<dbReference type="PANTHER" id="PTHR11669:SF9">
    <property type="entry name" value="REPLICATION FACTOR C SUBUNIT 5"/>
    <property type="match status" value="1"/>
</dbReference>
<dbReference type="FunFam" id="3.40.50.300:FF:000129">
    <property type="entry name" value="Replication factor C subunit 5"/>
    <property type="match status" value="1"/>
</dbReference>
<evidence type="ECO:0000313" key="6">
    <source>
        <dbReference type="EMBL" id="CAD8106912.1"/>
    </source>
</evidence>
<dbReference type="GO" id="GO:0003689">
    <property type="term" value="F:DNA clamp loader activity"/>
    <property type="evidence" value="ECO:0007669"/>
    <property type="project" value="TreeGrafter"/>
</dbReference>
<keyword evidence="3" id="KW-0547">Nucleotide-binding</keyword>
<comment type="caution">
    <text evidence="6">The sequence shown here is derived from an EMBL/GenBank/DDBJ whole genome shotgun (WGS) entry which is preliminary data.</text>
</comment>
<evidence type="ECO:0000313" key="7">
    <source>
        <dbReference type="Proteomes" id="UP000688137"/>
    </source>
</evidence>
<gene>
    <name evidence="6" type="ORF">PPRIM_AZ9-3.1.T1320052</name>
</gene>
<dbReference type="InterPro" id="IPR013748">
    <property type="entry name" value="Rep_factorC_C"/>
</dbReference>
<comment type="similarity">
    <text evidence="1">Belongs to the activator 1 small subunits family.</text>
</comment>
<name>A0A8S1PV27_PARPR</name>
<dbReference type="InterPro" id="IPR003593">
    <property type="entry name" value="AAA+_ATPase"/>
</dbReference>
<dbReference type="Proteomes" id="UP000688137">
    <property type="component" value="Unassembled WGS sequence"/>
</dbReference>
<dbReference type="FunFam" id="1.20.272.10:FF:000029">
    <property type="entry name" value="Replication factor C small subunit"/>
    <property type="match status" value="1"/>
</dbReference>
<dbReference type="Pfam" id="PF00004">
    <property type="entry name" value="AAA"/>
    <property type="match status" value="1"/>
</dbReference>
<dbReference type="NCBIfam" id="NF001679">
    <property type="entry name" value="PRK00440.1"/>
    <property type="match status" value="1"/>
</dbReference>
<protein>
    <recommendedName>
        <fullName evidence="5">AAA+ ATPase domain-containing protein</fullName>
    </recommendedName>
</protein>
<dbReference type="EMBL" id="CAJJDM010000135">
    <property type="protein sequence ID" value="CAD8106912.1"/>
    <property type="molecule type" value="Genomic_DNA"/>
</dbReference>
<feature type="domain" description="AAA+ ATPase" evidence="5">
    <location>
        <begin position="47"/>
        <end position="181"/>
    </location>
</feature>
<dbReference type="PANTHER" id="PTHR11669">
    <property type="entry name" value="REPLICATION FACTOR C / DNA POLYMERASE III GAMMA-TAU SUBUNIT"/>
    <property type="match status" value="1"/>
</dbReference>
<dbReference type="OMA" id="ICNHISQ"/>
<evidence type="ECO:0000256" key="4">
    <source>
        <dbReference type="ARBA" id="ARBA00022840"/>
    </source>
</evidence>
<organism evidence="6 7">
    <name type="scientific">Paramecium primaurelia</name>
    <dbReference type="NCBI Taxonomy" id="5886"/>
    <lineage>
        <taxon>Eukaryota</taxon>
        <taxon>Sar</taxon>
        <taxon>Alveolata</taxon>
        <taxon>Ciliophora</taxon>
        <taxon>Intramacronucleata</taxon>
        <taxon>Oligohymenophorea</taxon>
        <taxon>Peniculida</taxon>
        <taxon>Parameciidae</taxon>
        <taxon>Paramecium</taxon>
    </lineage>
</organism>
<dbReference type="Pfam" id="PF08542">
    <property type="entry name" value="Rep_fac_C"/>
    <property type="match status" value="1"/>
</dbReference>
<evidence type="ECO:0000259" key="5">
    <source>
        <dbReference type="SMART" id="SM00382"/>
    </source>
</evidence>
<keyword evidence="7" id="KW-1185">Reference proteome</keyword>
<dbReference type="GO" id="GO:0005663">
    <property type="term" value="C:DNA replication factor C complex"/>
    <property type="evidence" value="ECO:0007669"/>
    <property type="project" value="TreeGrafter"/>
</dbReference>
<dbReference type="GO" id="GO:0005524">
    <property type="term" value="F:ATP binding"/>
    <property type="evidence" value="ECO:0007669"/>
    <property type="project" value="UniProtKB-KW"/>
</dbReference>
<dbReference type="InterPro" id="IPR003959">
    <property type="entry name" value="ATPase_AAA_core"/>
</dbReference>
<proteinExistence type="inferred from homology"/>
<dbReference type="InterPro" id="IPR050238">
    <property type="entry name" value="DNA_Rep/Repair_Clamp_Loader"/>
</dbReference>
<dbReference type="GO" id="GO:0016887">
    <property type="term" value="F:ATP hydrolysis activity"/>
    <property type="evidence" value="ECO:0007669"/>
    <property type="project" value="InterPro"/>
</dbReference>
<dbReference type="GO" id="GO:0006281">
    <property type="term" value="P:DNA repair"/>
    <property type="evidence" value="ECO:0007669"/>
    <property type="project" value="TreeGrafter"/>
</dbReference>
<keyword evidence="4" id="KW-0067">ATP-binding</keyword>
<dbReference type="SMART" id="SM00382">
    <property type="entry name" value="AAA"/>
    <property type="match status" value="1"/>
</dbReference>
<accession>A0A8S1PV27</accession>
<dbReference type="GO" id="GO:0005634">
    <property type="term" value="C:nucleus"/>
    <property type="evidence" value="ECO:0007669"/>
    <property type="project" value="TreeGrafter"/>
</dbReference>
<keyword evidence="2" id="KW-0235">DNA replication</keyword>
<evidence type="ECO:0000256" key="1">
    <source>
        <dbReference type="ARBA" id="ARBA00005378"/>
    </source>
</evidence>
<dbReference type="Pfam" id="PF21960">
    <property type="entry name" value="RCF1-5-like_lid"/>
    <property type="match status" value="1"/>
</dbReference>
<sequence>MIIEDIQGNKKNKNIPWIEKYRPSTLDEVISHEEIVSTIKKFNEKNRLPNLLLYGPPGTGKTSTVIALAKQIYQNKYNQMVLELNASDERGINTVRETIKGFAESQSFTFTKDKNTSIKLVILDEADAMTAAAQFALRRIIEKYAKSTRFCFICNHISQIIPAIQSRCTRFKFKQINLDVASSRIKYICETENIPLDDQAIKSVFELCSGDMRRVVNMLQSLSLSTSNSNLEVINSQYVYQFTGMAHPDLIKQILEYLMNPSEIQKTYLKIKTILNEQGISLQLLLTELSTQLLGLNVLNDKQKCNIIERMAELEYRLSICCNDQVQLLSLIGIFNEVLL</sequence>
<dbReference type="GO" id="GO:0006261">
    <property type="term" value="P:DNA-templated DNA replication"/>
    <property type="evidence" value="ECO:0007669"/>
    <property type="project" value="TreeGrafter"/>
</dbReference>
<dbReference type="CDD" id="cd00009">
    <property type="entry name" value="AAA"/>
    <property type="match status" value="1"/>
</dbReference>
<reference evidence="6" key="1">
    <citation type="submission" date="2021-01" db="EMBL/GenBank/DDBJ databases">
        <authorList>
            <consortium name="Genoscope - CEA"/>
            <person name="William W."/>
        </authorList>
    </citation>
    <scope>NUCLEOTIDE SEQUENCE</scope>
</reference>
<dbReference type="AlphaFoldDB" id="A0A8S1PV27"/>
<evidence type="ECO:0000256" key="2">
    <source>
        <dbReference type="ARBA" id="ARBA00022705"/>
    </source>
</evidence>
<evidence type="ECO:0000256" key="3">
    <source>
        <dbReference type="ARBA" id="ARBA00022741"/>
    </source>
</evidence>